<dbReference type="EMBL" id="CP026604">
    <property type="protein sequence ID" value="AWB67200.1"/>
    <property type="molecule type" value="Genomic_DNA"/>
</dbReference>
<protein>
    <submittedName>
        <fullName evidence="7">L-2-hydroxyglutarate oxidase</fullName>
    </submittedName>
</protein>
<dbReference type="KEGG" id="cate:C2869_12475"/>
<dbReference type="InterPro" id="IPR006076">
    <property type="entry name" value="FAD-dep_OxRdtase"/>
</dbReference>
<dbReference type="GO" id="GO:0005737">
    <property type="term" value="C:cytoplasm"/>
    <property type="evidence" value="ECO:0007669"/>
    <property type="project" value="TreeGrafter"/>
</dbReference>
<reference evidence="7 8" key="1">
    <citation type="submission" date="2018-01" db="EMBL/GenBank/DDBJ databases">
        <title>Genome sequence of a Cantenovulum-like bacteria.</title>
        <authorList>
            <person name="Tan W.R."/>
            <person name="Lau N.-S."/>
            <person name="Go F."/>
            <person name="Amirul A.-A.A."/>
        </authorList>
    </citation>
    <scope>NUCLEOTIDE SEQUENCE [LARGE SCALE GENOMIC DNA]</scope>
    <source>
        <strain evidence="7 8">CCB-QB4</strain>
    </source>
</reference>
<dbReference type="Pfam" id="PF01266">
    <property type="entry name" value="DAO"/>
    <property type="match status" value="1"/>
</dbReference>
<comment type="cofactor">
    <cofactor evidence="1">
        <name>FAD</name>
        <dbReference type="ChEBI" id="CHEBI:57692"/>
    </cofactor>
</comment>
<evidence type="ECO:0000313" key="8">
    <source>
        <dbReference type="Proteomes" id="UP000244441"/>
    </source>
</evidence>
<dbReference type="SUPFAM" id="SSF51905">
    <property type="entry name" value="FAD/NAD(P)-binding domain"/>
    <property type="match status" value="1"/>
</dbReference>
<evidence type="ECO:0000256" key="2">
    <source>
        <dbReference type="ARBA" id="ARBA00022630"/>
    </source>
</evidence>
<evidence type="ECO:0000313" key="7">
    <source>
        <dbReference type="EMBL" id="AWB67200.1"/>
    </source>
</evidence>
<dbReference type="InterPro" id="IPR036188">
    <property type="entry name" value="FAD/NAD-bd_sf"/>
</dbReference>
<dbReference type="PANTHER" id="PTHR43104:SF2">
    <property type="entry name" value="L-2-HYDROXYGLUTARATE DEHYDROGENASE, MITOCHONDRIAL"/>
    <property type="match status" value="1"/>
</dbReference>
<keyword evidence="3" id="KW-0274">FAD</keyword>
<dbReference type="Gene3D" id="3.50.50.60">
    <property type="entry name" value="FAD/NAD(P)-binding domain"/>
    <property type="match status" value="1"/>
</dbReference>
<evidence type="ECO:0000259" key="6">
    <source>
        <dbReference type="Pfam" id="PF01266"/>
    </source>
</evidence>
<keyword evidence="8" id="KW-1185">Reference proteome</keyword>
<dbReference type="PANTHER" id="PTHR43104">
    <property type="entry name" value="L-2-HYDROXYGLUTARATE DEHYDROGENASE, MITOCHONDRIAL"/>
    <property type="match status" value="1"/>
</dbReference>
<evidence type="ECO:0000256" key="4">
    <source>
        <dbReference type="ARBA" id="ARBA00023002"/>
    </source>
</evidence>
<keyword evidence="2" id="KW-0285">Flavoprotein</keyword>
<comment type="similarity">
    <text evidence="5">Belongs to the L2HGDH family.</text>
</comment>
<dbReference type="OrthoDB" id="9801699at2"/>
<dbReference type="NCBIfam" id="NF008726">
    <property type="entry name" value="PRK11728.1"/>
    <property type="match status" value="1"/>
</dbReference>
<dbReference type="Gene3D" id="3.30.9.10">
    <property type="entry name" value="D-Amino Acid Oxidase, subunit A, domain 2"/>
    <property type="match status" value="1"/>
</dbReference>
<organism evidence="7 8">
    <name type="scientific">Saccharobesus litoralis</name>
    <dbReference type="NCBI Taxonomy" id="2172099"/>
    <lineage>
        <taxon>Bacteria</taxon>
        <taxon>Pseudomonadati</taxon>
        <taxon>Pseudomonadota</taxon>
        <taxon>Gammaproteobacteria</taxon>
        <taxon>Alteromonadales</taxon>
        <taxon>Alteromonadaceae</taxon>
        <taxon>Saccharobesus</taxon>
    </lineage>
</organism>
<gene>
    <name evidence="7" type="ORF">C2869_12475</name>
</gene>
<dbReference type="GO" id="GO:0047545">
    <property type="term" value="F:(S)-2-hydroxyglutarate dehydrogenase activity"/>
    <property type="evidence" value="ECO:0007669"/>
    <property type="project" value="TreeGrafter"/>
</dbReference>
<evidence type="ECO:0000256" key="3">
    <source>
        <dbReference type="ARBA" id="ARBA00022827"/>
    </source>
</evidence>
<feature type="domain" description="FAD dependent oxidoreductase" evidence="6">
    <location>
        <begin position="10"/>
        <end position="395"/>
    </location>
</feature>
<keyword evidence="4" id="KW-0560">Oxidoreductase</keyword>
<proteinExistence type="inferred from homology"/>
<evidence type="ECO:0000256" key="5">
    <source>
        <dbReference type="ARBA" id="ARBA00037941"/>
    </source>
</evidence>
<sequence length="413" mass="46757">MPDNHLFDADVIIVGGGIVGAATALQLKQQQPKLKILLLEKEPALAKHQTGRNSGVIHAGVYYQPGSLKAQFCKQGSADIKQFCHQHDIPFNQCGKLIVATNSLELVRLKALAERCQKNQLAYQWLESEELAVREPNITGLAALLITDTAIVDYTLVTQAMMEDFVEWGGEYWLDCKVQNINELSDCVEVFTSQGRFKTRYLICCAGVMADRLAQMAGLELDFQIVPFRGEYYRLDNKHNQVVKHLIYPVPDPDLPFLGIHLTRMIDGTVTVGPNAVLGWKREGYKKFNFSWQDTKQIIGFKGFWKVLGRYYRSAYSELMNTWFKVLYLKQVKKYCPSINKDDLLPYPTGIRAQAVSQDGQLIHDFLFKNTQRTLHVCNAPSPAATSSMPIGRHIISELNKLIQNTQELKQSE</sequence>
<name>A0A2S0VSX4_9ALTE</name>
<evidence type="ECO:0000256" key="1">
    <source>
        <dbReference type="ARBA" id="ARBA00001974"/>
    </source>
</evidence>
<dbReference type="AlphaFoldDB" id="A0A2S0VSX4"/>
<dbReference type="Proteomes" id="UP000244441">
    <property type="component" value="Chromosome"/>
</dbReference>
<dbReference type="RefSeq" id="WP_108603247.1">
    <property type="nucleotide sequence ID" value="NZ_CP026604.1"/>
</dbReference>
<accession>A0A2S0VSX4</accession>